<dbReference type="OrthoDB" id="6158299at2759"/>
<feature type="domain" description="Disabled homolog 2-interacting protein C-terminal" evidence="2">
    <location>
        <begin position="4"/>
        <end position="144"/>
    </location>
</feature>
<proteinExistence type="predicted"/>
<dbReference type="Pfam" id="PF12004">
    <property type="entry name" value="DAB2P_C"/>
    <property type="match status" value="1"/>
</dbReference>
<dbReference type="InterPro" id="IPR021887">
    <property type="entry name" value="DAB2P_C"/>
</dbReference>
<protein>
    <recommendedName>
        <fullName evidence="2">Disabled homolog 2-interacting protein C-terminal domain-containing protein</fullName>
    </recommendedName>
</protein>
<dbReference type="Proteomes" id="UP000230750">
    <property type="component" value="Unassembled WGS sequence"/>
</dbReference>
<dbReference type="AlphaFoldDB" id="A0A2G8KAA7"/>
<reference evidence="3 4" key="1">
    <citation type="journal article" date="2017" name="PLoS Biol.">
        <title>The sea cucumber genome provides insights into morphological evolution and visceral regeneration.</title>
        <authorList>
            <person name="Zhang X."/>
            <person name="Sun L."/>
            <person name="Yuan J."/>
            <person name="Sun Y."/>
            <person name="Gao Y."/>
            <person name="Zhang L."/>
            <person name="Li S."/>
            <person name="Dai H."/>
            <person name="Hamel J.F."/>
            <person name="Liu C."/>
            <person name="Yu Y."/>
            <person name="Liu S."/>
            <person name="Lin W."/>
            <person name="Guo K."/>
            <person name="Jin S."/>
            <person name="Xu P."/>
            <person name="Storey K.B."/>
            <person name="Huan P."/>
            <person name="Zhang T."/>
            <person name="Zhou Y."/>
            <person name="Zhang J."/>
            <person name="Lin C."/>
            <person name="Li X."/>
            <person name="Xing L."/>
            <person name="Huo D."/>
            <person name="Sun M."/>
            <person name="Wang L."/>
            <person name="Mercier A."/>
            <person name="Li F."/>
            <person name="Yang H."/>
            <person name="Xiang J."/>
        </authorList>
    </citation>
    <scope>NUCLEOTIDE SEQUENCE [LARGE SCALE GENOMIC DNA]</scope>
    <source>
        <strain evidence="3">Shaxun</strain>
        <tissue evidence="3">Muscle</tissue>
    </source>
</reference>
<sequence>MTEDAPASRNEEHCKEQCEEEIKDLRYRLELAERKNTELSQQLELQNTQNKQLLLEWKLKLDASNDLIAAQAKERDQQLSEITSDLFYFESWLLKKNKGTKAAFTKKHKQIHELQRKVKHQDKQINALNRANERLLTSLYDLRDNYEERKRGSVSGYDSDETLCEKDNSVTGVEMPVRSHELDKGRDIPTTSARVIHGHHQNGFSQNNRLNVPSSSSQIRLVKGRTRKLSDLNGRAPCTLYNLNTNNIPLPRSPQLSNRFRYKPEVTEIQEEDEKEAIDIVKPILKLRKISLPAYHLPITDDEKEEYI</sequence>
<dbReference type="EMBL" id="MRZV01000744">
    <property type="protein sequence ID" value="PIK44931.1"/>
    <property type="molecule type" value="Genomic_DNA"/>
</dbReference>
<keyword evidence="4" id="KW-1185">Reference proteome</keyword>
<evidence type="ECO:0000313" key="4">
    <source>
        <dbReference type="Proteomes" id="UP000230750"/>
    </source>
</evidence>
<accession>A0A2G8KAA7</accession>
<name>A0A2G8KAA7_STIJA</name>
<comment type="caution">
    <text evidence="3">The sequence shown here is derived from an EMBL/GenBank/DDBJ whole genome shotgun (WGS) entry which is preliminary data.</text>
</comment>
<evidence type="ECO:0000313" key="3">
    <source>
        <dbReference type="EMBL" id="PIK44931.1"/>
    </source>
</evidence>
<evidence type="ECO:0000256" key="1">
    <source>
        <dbReference type="SAM" id="Coils"/>
    </source>
</evidence>
<keyword evidence="1" id="KW-0175">Coiled coil</keyword>
<gene>
    <name evidence="3" type="ORF">BSL78_18215</name>
</gene>
<feature type="coiled-coil region" evidence="1">
    <location>
        <begin position="15"/>
        <end position="56"/>
    </location>
</feature>
<dbReference type="STRING" id="307972.A0A2G8KAA7"/>
<evidence type="ECO:0000259" key="2">
    <source>
        <dbReference type="Pfam" id="PF12004"/>
    </source>
</evidence>
<organism evidence="3 4">
    <name type="scientific">Stichopus japonicus</name>
    <name type="common">Sea cucumber</name>
    <dbReference type="NCBI Taxonomy" id="307972"/>
    <lineage>
        <taxon>Eukaryota</taxon>
        <taxon>Metazoa</taxon>
        <taxon>Echinodermata</taxon>
        <taxon>Eleutherozoa</taxon>
        <taxon>Echinozoa</taxon>
        <taxon>Holothuroidea</taxon>
        <taxon>Aspidochirotacea</taxon>
        <taxon>Aspidochirotida</taxon>
        <taxon>Stichopodidae</taxon>
        <taxon>Apostichopus</taxon>
    </lineage>
</organism>